<evidence type="ECO:0000313" key="3">
    <source>
        <dbReference type="Proteomes" id="UP001165065"/>
    </source>
</evidence>
<feature type="transmembrane region" description="Helical" evidence="1">
    <location>
        <begin position="122"/>
        <end position="144"/>
    </location>
</feature>
<comment type="caution">
    <text evidence="2">The sequence shown here is derived from an EMBL/GenBank/DDBJ whole genome shotgun (WGS) entry which is preliminary data.</text>
</comment>
<name>A0A9W7GAP9_9STRA</name>
<dbReference type="Proteomes" id="UP001165065">
    <property type="component" value="Unassembled WGS sequence"/>
</dbReference>
<sequence>MTNDSPLKKYAPSTIPPFVSKDGAKDVLYGKLSQKKAVNEEENLLMEMIVQKQEGERGAGEAGETTGWWNKTGRKGFKRSFVLLGIVALLVFATMFLLKKEIQIEKTAVQLTKSTRSNKRQIAAVVGIELGLLGANAFAAKRVIKITQAWRRARIGDVISKTKATIDVVTHPPPYMRPITAPFQLFLRFSKPARVLGGNVKKLLQIRAARAALEWEKRKALFTNVVSSRIE</sequence>
<keyword evidence="1" id="KW-0472">Membrane</keyword>
<evidence type="ECO:0000256" key="1">
    <source>
        <dbReference type="SAM" id="Phobius"/>
    </source>
</evidence>
<dbReference type="EMBL" id="BRYA01000084">
    <property type="protein sequence ID" value="GMI38268.1"/>
    <property type="molecule type" value="Genomic_DNA"/>
</dbReference>
<organism evidence="2 3">
    <name type="scientific">Triparma columacea</name>
    <dbReference type="NCBI Taxonomy" id="722753"/>
    <lineage>
        <taxon>Eukaryota</taxon>
        <taxon>Sar</taxon>
        <taxon>Stramenopiles</taxon>
        <taxon>Ochrophyta</taxon>
        <taxon>Bolidophyceae</taxon>
        <taxon>Parmales</taxon>
        <taxon>Triparmaceae</taxon>
        <taxon>Triparma</taxon>
    </lineage>
</organism>
<keyword evidence="3" id="KW-1185">Reference proteome</keyword>
<dbReference type="AlphaFoldDB" id="A0A9W7GAP9"/>
<keyword evidence="1" id="KW-1133">Transmembrane helix</keyword>
<protein>
    <submittedName>
        <fullName evidence="2">Uncharacterized protein</fullName>
    </submittedName>
</protein>
<keyword evidence="1" id="KW-0812">Transmembrane</keyword>
<evidence type="ECO:0000313" key="2">
    <source>
        <dbReference type="EMBL" id="GMI38268.1"/>
    </source>
</evidence>
<proteinExistence type="predicted"/>
<accession>A0A9W7GAP9</accession>
<reference evidence="3" key="1">
    <citation type="journal article" date="2023" name="Commun. Biol.">
        <title>Genome analysis of Parmales, the sister group of diatoms, reveals the evolutionary specialization of diatoms from phago-mixotrophs to photoautotrophs.</title>
        <authorList>
            <person name="Ban H."/>
            <person name="Sato S."/>
            <person name="Yoshikawa S."/>
            <person name="Yamada K."/>
            <person name="Nakamura Y."/>
            <person name="Ichinomiya M."/>
            <person name="Sato N."/>
            <person name="Blanc-Mathieu R."/>
            <person name="Endo H."/>
            <person name="Kuwata A."/>
            <person name="Ogata H."/>
        </authorList>
    </citation>
    <scope>NUCLEOTIDE SEQUENCE [LARGE SCALE GENOMIC DNA]</scope>
</reference>
<dbReference type="OrthoDB" id="198758at2759"/>
<gene>
    <name evidence="2" type="ORF">TrCOL_g2806</name>
</gene>
<feature type="transmembrane region" description="Helical" evidence="1">
    <location>
        <begin position="81"/>
        <end position="98"/>
    </location>
</feature>